<accession>A0ABD0JZ84</accession>
<evidence type="ECO:0000259" key="4">
    <source>
        <dbReference type="PROSITE" id="PS50119"/>
    </source>
</evidence>
<evidence type="ECO:0000256" key="2">
    <source>
        <dbReference type="SAM" id="Coils"/>
    </source>
</evidence>
<comment type="caution">
    <text evidence="5">The sequence shown here is derived from an EMBL/GenBank/DDBJ whole genome shotgun (WGS) entry which is preliminary data.</text>
</comment>
<dbReference type="InterPro" id="IPR011042">
    <property type="entry name" value="6-blade_b-propeller_TolB-like"/>
</dbReference>
<evidence type="ECO:0000313" key="5">
    <source>
        <dbReference type="EMBL" id="KAK7479956.1"/>
    </source>
</evidence>
<dbReference type="InterPro" id="IPR011044">
    <property type="entry name" value="Quino_amine_DH_bsu"/>
</dbReference>
<dbReference type="SUPFAM" id="SSF57845">
    <property type="entry name" value="B-box zinc-binding domain"/>
    <property type="match status" value="1"/>
</dbReference>
<feature type="non-terminal residue" evidence="5">
    <location>
        <position position="1"/>
    </location>
</feature>
<sequence length="638" mass="70303">LKETVESRRARASASSESLRVFFKGEVTTCARHPTERMTAYCETLKTGICQLCLTNDDHAGCAQQLHIEPESARLKASERIEVYKTQLQTVREEAESVSQTFDRKPRKLQFHKEELELDVAEYFSDLKSKLLKLVLAKEKEVMDSLAEVTQAEAGKARDSKKECEDIQHSIDNTLRLFQTLINSGPINALFVLDNVDEQVKKYTNVTKKLQQEASTLDVRFEPPEQRVEDVVGELAMGKIVAGSEQVVSPREEAGRSRSDRRGDNQAVSAPLEEGVAKMWLDDVSGDQMVDTQTEDPADTCIESKLGLAQHPPTETHNLSPHLPAAATTGDPLHHENIYSGGALSAPSAPPIADYEPPPGYDEYLPPRNEAALPDVSQSKFKAGLGVSSAFADAYSRSVRKDLNCQPIMVFSGNLPAESRRGGLCGAADMGVTNRAAFVDRHGHSLKIIDLHQAQIVGYLHLGDVEPWDITLMTNARELVVTAPGMRCILFVPTQNKRLEIARHMYTSHPYACIAYLEGDQFVGGVCAPHGPPAVFVFNTRNQVLRQILPGHFRYPRAIFTDKAGSLIVVSDWTSNVVVLVTRQGALVSEYREAPNPKGVAFSGESGLLYVLDSKWSRLHVLDTQGHCVGTGKVRINP</sequence>
<dbReference type="Proteomes" id="UP001519460">
    <property type="component" value="Unassembled WGS sequence"/>
</dbReference>
<reference evidence="5 6" key="1">
    <citation type="journal article" date="2023" name="Sci. Data">
        <title>Genome assembly of the Korean intertidal mud-creeper Batillaria attramentaria.</title>
        <authorList>
            <person name="Patra A.K."/>
            <person name="Ho P.T."/>
            <person name="Jun S."/>
            <person name="Lee S.J."/>
            <person name="Kim Y."/>
            <person name="Won Y.J."/>
        </authorList>
    </citation>
    <scope>NUCLEOTIDE SEQUENCE [LARGE SCALE GENOMIC DNA]</scope>
    <source>
        <strain evidence="5">Wonlab-2016</strain>
    </source>
</reference>
<proteinExistence type="predicted"/>
<dbReference type="PANTHER" id="PTHR25462:SF296">
    <property type="entry name" value="MEIOTIC P26, ISOFORM F"/>
    <property type="match status" value="1"/>
</dbReference>
<dbReference type="Gene3D" id="3.30.160.60">
    <property type="entry name" value="Classic Zinc Finger"/>
    <property type="match status" value="1"/>
</dbReference>
<evidence type="ECO:0000256" key="1">
    <source>
        <dbReference type="PROSITE-ProRule" id="PRU00024"/>
    </source>
</evidence>
<keyword evidence="6" id="KW-1185">Reference proteome</keyword>
<dbReference type="EMBL" id="JACVVK020000291">
    <property type="protein sequence ID" value="KAK7479956.1"/>
    <property type="molecule type" value="Genomic_DNA"/>
</dbReference>
<keyword evidence="1" id="KW-0862">Zinc</keyword>
<dbReference type="AlphaFoldDB" id="A0ABD0JZ84"/>
<evidence type="ECO:0000256" key="3">
    <source>
        <dbReference type="SAM" id="MobiDB-lite"/>
    </source>
</evidence>
<dbReference type="InterPro" id="IPR047153">
    <property type="entry name" value="TRIM45/56/19-like"/>
</dbReference>
<dbReference type="InterPro" id="IPR000315">
    <property type="entry name" value="Znf_B-box"/>
</dbReference>
<evidence type="ECO:0000313" key="6">
    <source>
        <dbReference type="Proteomes" id="UP001519460"/>
    </source>
</evidence>
<keyword evidence="1" id="KW-0479">Metal-binding</keyword>
<feature type="region of interest" description="Disordered" evidence="3">
    <location>
        <begin position="310"/>
        <end position="364"/>
    </location>
</feature>
<dbReference type="GO" id="GO:0008270">
    <property type="term" value="F:zinc ion binding"/>
    <property type="evidence" value="ECO:0007669"/>
    <property type="project" value="UniProtKB-KW"/>
</dbReference>
<feature type="coiled-coil region" evidence="2">
    <location>
        <begin position="74"/>
        <end position="101"/>
    </location>
</feature>
<dbReference type="CDD" id="cd19756">
    <property type="entry name" value="Bbox2"/>
    <property type="match status" value="1"/>
</dbReference>
<organism evidence="5 6">
    <name type="scientific">Batillaria attramentaria</name>
    <dbReference type="NCBI Taxonomy" id="370345"/>
    <lineage>
        <taxon>Eukaryota</taxon>
        <taxon>Metazoa</taxon>
        <taxon>Spiralia</taxon>
        <taxon>Lophotrochozoa</taxon>
        <taxon>Mollusca</taxon>
        <taxon>Gastropoda</taxon>
        <taxon>Caenogastropoda</taxon>
        <taxon>Sorbeoconcha</taxon>
        <taxon>Cerithioidea</taxon>
        <taxon>Batillariidae</taxon>
        <taxon>Batillaria</taxon>
    </lineage>
</organism>
<keyword evidence="1" id="KW-0863">Zinc-finger</keyword>
<dbReference type="PANTHER" id="PTHR25462">
    <property type="entry name" value="BONUS, ISOFORM C-RELATED"/>
    <property type="match status" value="1"/>
</dbReference>
<gene>
    <name evidence="5" type="ORF">BaRGS_00028783</name>
</gene>
<dbReference type="Gene3D" id="2.120.10.30">
    <property type="entry name" value="TolB, C-terminal domain"/>
    <property type="match status" value="1"/>
</dbReference>
<feature type="compositionally biased region" description="Basic and acidic residues" evidence="3">
    <location>
        <begin position="250"/>
        <end position="264"/>
    </location>
</feature>
<feature type="region of interest" description="Disordered" evidence="3">
    <location>
        <begin position="243"/>
        <end position="274"/>
    </location>
</feature>
<dbReference type="PROSITE" id="PS50119">
    <property type="entry name" value="ZF_BBOX"/>
    <property type="match status" value="1"/>
</dbReference>
<dbReference type="SUPFAM" id="SSF50969">
    <property type="entry name" value="YVTN repeat-like/Quinoprotein amine dehydrogenase"/>
    <property type="match status" value="1"/>
</dbReference>
<name>A0ABD0JZ84_9CAEN</name>
<keyword evidence="2" id="KW-0175">Coiled coil</keyword>
<protein>
    <recommendedName>
        <fullName evidence="4">B box-type domain-containing protein</fullName>
    </recommendedName>
</protein>
<feature type="domain" description="B box-type" evidence="4">
    <location>
        <begin position="25"/>
        <end position="71"/>
    </location>
</feature>